<keyword evidence="7" id="KW-1185">Reference proteome</keyword>
<dbReference type="STRING" id="287098.SAMN05421665_1655"/>
<dbReference type="Proteomes" id="UP000186997">
    <property type="component" value="Unassembled WGS sequence"/>
</dbReference>
<evidence type="ECO:0000256" key="1">
    <source>
        <dbReference type="ARBA" id="ARBA00004370"/>
    </source>
</evidence>
<keyword evidence="2 5" id="KW-0812">Transmembrane</keyword>
<dbReference type="SUPFAM" id="SSF161084">
    <property type="entry name" value="MAPEG domain-like"/>
    <property type="match status" value="1"/>
</dbReference>
<comment type="subcellular location">
    <subcellularLocation>
        <location evidence="1">Membrane</location>
    </subcellularLocation>
</comment>
<dbReference type="GO" id="GO:0016020">
    <property type="term" value="C:membrane"/>
    <property type="evidence" value="ECO:0007669"/>
    <property type="project" value="UniProtKB-SubCell"/>
</dbReference>
<feature type="transmembrane region" description="Helical" evidence="5">
    <location>
        <begin position="110"/>
        <end position="129"/>
    </location>
</feature>
<dbReference type="InterPro" id="IPR023352">
    <property type="entry name" value="MAPEG-like_dom_sf"/>
</dbReference>
<evidence type="ECO:0000256" key="4">
    <source>
        <dbReference type="ARBA" id="ARBA00023136"/>
    </source>
</evidence>
<dbReference type="Gene3D" id="1.20.120.550">
    <property type="entry name" value="Membrane associated eicosanoid/glutathione metabolism-like domain"/>
    <property type="match status" value="1"/>
</dbReference>
<organism evidence="6 7">
    <name type="scientific">Yoonia rosea</name>
    <dbReference type="NCBI Taxonomy" id="287098"/>
    <lineage>
        <taxon>Bacteria</taxon>
        <taxon>Pseudomonadati</taxon>
        <taxon>Pseudomonadota</taxon>
        <taxon>Alphaproteobacteria</taxon>
        <taxon>Rhodobacterales</taxon>
        <taxon>Paracoccaceae</taxon>
        <taxon>Yoonia</taxon>
    </lineage>
</organism>
<name>A0A1R3X275_9RHOB</name>
<dbReference type="InterPro" id="IPR001129">
    <property type="entry name" value="Membr-assoc_MAPEG"/>
</dbReference>
<evidence type="ECO:0000256" key="3">
    <source>
        <dbReference type="ARBA" id="ARBA00022989"/>
    </source>
</evidence>
<feature type="transmembrane region" description="Helical" evidence="5">
    <location>
        <begin position="76"/>
        <end position="98"/>
    </location>
</feature>
<evidence type="ECO:0000313" key="6">
    <source>
        <dbReference type="EMBL" id="SIT83384.1"/>
    </source>
</evidence>
<dbReference type="PANTHER" id="PTHR35814">
    <property type="match status" value="1"/>
</dbReference>
<dbReference type="AlphaFoldDB" id="A0A1R3X275"/>
<keyword evidence="4 5" id="KW-0472">Membrane</keyword>
<proteinExistence type="predicted"/>
<feature type="transmembrane region" description="Helical" evidence="5">
    <location>
        <begin position="6"/>
        <end position="26"/>
    </location>
</feature>
<protein>
    <recommendedName>
        <fullName evidence="8">MAPEG family protein</fullName>
    </recommendedName>
</protein>
<reference evidence="7" key="1">
    <citation type="submission" date="2017-01" db="EMBL/GenBank/DDBJ databases">
        <authorList>
            <person name="Varghese N."/>
            <person name="Submissions S."/>
        </authorList>
    </citation>
    <scope>NUCLEOTIDE SEQUENCE [LARGE SCALE GENOMIC DNA]</scope>
    <source>
        <strain evidence="7">DSM 29591</strain>
    </source>
</reference>
<dbReference type="RefSeq" id="WP_084190757.1">
    <property type="nucleotide sequence ID" value="NZ_FTPR01000001.1"/>
</dbReference>
<sequence>MISLPITSVTAILAGLLILLLTIKVIQLRRRGGVVLGDNDDRILAKAIRGHANAVEQLPIALILMTLAEVQGASQALLILAALALIVGRALHGVYFAVHGTHWRFRFFGMWLTLAAQIALILILALTLLGL</sequence>
<evidence type="ECO:0000256" key="5">
    <source>
        <dbReference type="SAM" id="Phobius"/>
    </source>
</evidence>
<accession>A0A1R3X275</accession>
<dbReference type="EMBL" id="FTPR01000001">
    <property type="protein sequence ID" value="SIT83384.1"/>
    <property type="molecule type" value="Genomic_DNA"/>
</dbReference>
<dbReference type="OrthoDB" id="7619858at2"/>
<dbReference type="PANTHER" id="PTHR35814:SF1">
    <property type="entry name" value="GLUTATHIONE S-TRANSFERASE-RELATED"/>
    <property type="match status" value="1"/>
</dbReference>
<evidence type="ECO:0000313" key="7">
    <source>
        <dbReference type="Proteomes" id="UP000186997"/>
    </source>
</evidence>
<evidence type="ECO:0008006" key="8">
    <source>
        <dbReference type="Google" id="ProtNLM"/>
    </source>
</evidence>
<dbReference type="Pfam" id="PF01124">
    <property type="entry name" value="MAPEG"/>
    <property type="match status" value="1"/>
</dbReference>
<evidence type="ECO:0000256" key="2">
    <source>
        <dbReference type="ARBA" id="ARBA00022692"/>
    </source>
</evidence>
<gene>
    <name evidence="6" type="ORF">SAMN05421665_1655</name>
</gene>
<keyword evidence="3 5" id="KW-1133">Transmembrane helix</keyword>